<accession>A0A1G6YU77</accession>
<evidence type="ECO:0000313" key="20">
    <source>
        <dbReference type="EMBL" id="SDD93898.1"/>
    </source>
</evidence>
<dbReference type="UniPathway" id="UPA00557">
    <property type="reaction ID" value="UER00614"/>
</dbReference>
<comment type="catalytic activity">
    <reaction evidence="1 18">
        <text>a 1,2-diacyl-sn-glycero-3-phosphate + CTP + H(+) = a CDP-1,2-diacyl-sn-glycerol + diphosphate</text>
        <dbReference type="Rhea" id="RHEA:16229"/>
        <dbReference type="ChEBI" id="CHEBI:15378"/>
        <dbReference type="ChEBI" id="CHEBI:33019"/>
        <dbReference type="ChEBI" id="CHEBI:37563"/>
        <dbReference type="ChEBI" id="CHEBI:58332"/>
        <dbReference type="ChEBI" id="CHEBI:58608"/>
        <dbReference type="EC" id="2.7.7.41"/>
    </reaction>
</comment>
<keyword evidence="10 18" id="KW-0808">Transferase</keyword>
<dbReference type="OrthoDB" id="9799199at2"/>
<keyword evidence="15 19" id="KW-0472">Membrane</keyword>
<dbReference type="GO" id="GO:0005886">
    <property type="term" value="C:plasma membrane"/>
    <property type="evidence" value="ECO:0007669"/>
    <property type="project" value="UniProtKB-SubCell"/>
</dbReference>
<feature type="transmembrane region" description="Helical" evidence="19">
    <location>
        <begin position="101"/>
        <end position="120"/>
    </location>
</feature>
<feature type="transmembrane region" description="Helical" evidence="19">
    <location>
        <begin position="165"/>
        <end position="182"/>
    </location>
</feature>
<comment type="similarity">
    <text evidence="5 18">Belongs to the CDS family.</text>
</comment>
<comment type="pathway">
    <text evidence="4">Lipid metabolism.</text>
</comment>
<feature type="transmembrane region" description="Helical" evidence="19">
    <location>
        <begin position="132"/>
        <end position="153"/>
    </location>
</feature>
<dbReference type="GO" id="GO:0016024">
    <property type="term" value="P:CDP-diacylglycerol biosynthetic process"/>
    <property type="evidence" value="ECO:0007669"/>
    <property type="project" value="UniProtKB-UniPathway"/>
</dbReference>
<evidence type="ECO:0000256" key="18">
    <source>
        <dbReference type="RuleBase" id="RU003938"/>
    </source>
</evidence>
<dbReference type="EC" id="2.7.7.41" evidence="6 18"/>
<evidence type="ECO:0000256" key="11">
    <source>
        <dbReference type="ARBA" id="ARBA00022692"/>
    </source>
</evidence>
<evidence type="ECO:0000256" key="17">
    <source>
        <dbReference type="ARBA" id="ARBA00023264"/>
    </source>
</evidence>
<name>A0A1G6YU77_9FLAO</name>
<feature type="transmembrane region" description="Helical" evidence="19">
    <location>
        <begin position="203"/>
        <end position="221"/>
    </location>
</feature>
<keyword evidence="14" id="KW-0443">Lipid metabolism</keyword>
<dbReference type="AlphaFoldDB" id="A0A1G6YU77"/>
<keyword evidence="13 19" id="KW-1133">Transmembrane helix</keyword>
<feature type="transmembrane region" description="Helical" evidence="19">
    <location>
        <begin position="71"/>
        <end position="89"/>
    </location>
</feature>
<sequence>MDKNLIQRLIFGLLYVLVITFCTTPDGAVFLNGILGKNIIAQEYLYIGLISFFMLIGVWESVRLTKLGNNFWKWLAFPTAVFVFYRYAIRYFNGGFYMSPTISDYMAVFLVIIAVVTLFRYPNELYEENGKFIFTVIYVSVPFGISLSLPTFISGVPQSFSPNMFYLFLLIWSSDSFAYVFGRLFGKHKMASKISPKKTWEGFAGGFVCTIILGFVVGRYIHGLTEGWNWTVIGGIVAIFAPLGDLVESQLKRNFGVKDSSNIIPGHGGILDRLDSFIICVPAVYLYLALERFFL</sequence>
<evidence type="ECO:0000256" key="2">
    <source>
        <dbReference type="ARBA" id="ARBA00004651"/>
    </source>
</evidence>
<evidence type="ECO:0000256" key="3">
    <source>
        <dbReference type="ARBA" id="ARBA00005119"/>
    </source>
</evidence>
<organism evidence="20 21">
    <name type="scientific">Riemerella columbipharyngis</name>
    <dbReference type="NCBI Taxonomy" id="1071918"/>
    <lineage>
        <taxon>Bacteria</taxon>
        <taxon>Pseudomonadati</taxon>
        <taxon>Bacteroidota</taxon>
        <taxon>Flavobacteriia</taxon>
        <taxon>Flavobacteriales</taxon>
        <taxon>Weeksellaceae</taxon>
        <taxon>Riemerella</taxon>
    </lineage>
</organism>
<evidence type="ECO:0000256" key="7">
    <source>
        <dbReference type="ARBA" id="ARBA00019373"/>
    </source>
</evidence>
<dbReference type="EMBL" id="FNAS01000001">
    <property type="protein sequence ID" value="SDD93898.1"/>
    <property type="molecule type" value="Genomic_DNA"/>
</dbReference>
<feature type="transmembrane region" description="Helical" evidence="19">
    <location>
        <begin position="41"/>
        <end position="59"/>
    </location>
</feature>
<evidence type="ECO:0000256" key="14">
    <source>
        <dbReference type="ARBA" id="ARBA00023098"/>
    </source>
</evidence>
<evidence type="ECO:0000256" key="10">
    <source>
        <dbReference type="ARBA" id="ARBA00022679"/>
    </source>
</evidence>
<dbReference type="InterPro" id="IPR000374">
    <property type="entry name" value="PC_trans"/>
</dbReference>
<dbReference type="PANTHER" id="PTHR46382">
    <property type="entry name" value="PHOSPHATIDATE CYTIDYLYLTRANSFERASE"/>
    <property type="match status" value="1"/>
</dbReference>
<dbReference type="RefSeq" id="WP_092735700.1">
    <property type="nucleotide sequence ID" value="NZ_FNAS01000001.1"/>
</dbReference>
<evidence type="ECO:0000256" key="8">
    <source>
        <dbReference type="ARBA" id="ARBA00022475"/>
    </source>
</evidence>
<dbReference type="GO" id="GO:0004605">
    <property type="term" value="F:phosphatidate cytidylyltransferase activity"/>
    <property type="evidence" value="ECO:0007669"/>
    <property type="project" value="UniProtKB-EC"/>
</dbReference>
<dbReference type="STRING" id="1071918.SAMN05421544_101268"/>
<keyword evidence="11 18" id="KW-0812">Transmembrane</keyword>
<keyword evidence="21" id="KW-1185">Reference proteome</keyword>
<keyword evidence="17" id="KW-1208">Phospholipid metabolism</keyword>
<evidence type="ECO:0000256" key="1">
    <source>
        <dbReference type="ARBA" id="ARBA00001698"/>
    </source>
</evidence>
<feature type="transmembrane region" description="Helical" evidence="19">
    <location>
        <begin position="227"/>
        <end position="247"/>
    </location>
</feature>
<evidence type="ECO:0000256" key="12">
    <source>
        <dbReference type="ARBA" id="ARBA00022695"/>
    </source>
</evidence>
<keyword evidence="9" id="KW-0444">Lipid biosynthesis</keyword>
<evidence type="ECO:0000256" key="13">
    <source>
        <dbReference type="ARBA" id="ARBA00022989"/>
    </source>
</evidence>
<dbReference type="PANTHER" id="PTHR46382:SF1">
    <property type="entry name" value="PHOSPHATIDATE CYTIDYLYLTRANSFERASE"/>
    <property type="match status" value="1"/>
</dbReference>
<keyword evidence="12 18" id="KW-0548">Nucleotidyltransferase</keyword>
<evidence type="ECO:0000256" key="6">
    <source>
        <dbReference type="ARBA" id="ARBA00012487"/>
    </source>
</evidence>
<reference evidence="20 21" key="1">
    <citation type="submission" date="2016-10" db="EMBL/GenBank/DDBJ databases">
        <authorList>
            <person name="de Groot N.N."/>
        </authorList>
    </citation>
    <scope>NUCLEOTIDE SEQUENCE [LARGE SCALE GENOMIC DNA]</scope>
    <source>
        <strain evidence="20 21">DSM 24015</strain>
    </source>
</reference>
<proteinExistence type="inferred from homology"/>
<evidence type="ECO:0000256" key="5">
    <source>
        <dbReference type="ARBA" id="ARBA00010185"/>
    </source>
</evidence>
<feature type="transmembrane region" description="Helical" evidence="19">
    <location>
        <begin position="12"/>
        <end position="35"/>
    </location>
</feature>
<evidence type="ECO:0000256" key="9">
    <source>
        <dbReference type="ARBA" id="ARBA00022516"/>
    </source>
</evidence>
<evidence type="ECO:0000256" key="4">
    <source>
        <dbReference type="ARBA" id="ARBA00005189"/>
    </source>
</evidence>
<dbReference type="Pfam" id="PF01148">
    <property type="entry name" value="CTP_transf_1"/>
    <property type="match status" value="1"/>
</dbReference>
<protein>
    <recommendedName>
        <fullName evidence="7 18">Phosphatidate cytidylyltransferase</fullName>
        <ecNumber evidence="6 18">2.7.7.41</ecNumber>
    </recommendedName>
</protein>
<evidence type="ECO:0000256" key="16">
    <source>
        <dbReference type="ARBA" id="ARBA00023209"/>
    </source>
</evidence>
<gene>
    <name evidence="20" type="ORF">SAMN05421544_101268</name>
</gene>
<comment type="pathway">
    <text evidence="3 18">Phospholipid metabolism; CDP-diacylglycerol biosynthesis; CDP-diacylglycerol from sn-glycerol 3-phosphate: step 3/3.</text>
</comment>
<comment type="subcellular location">
    <subcellularLocation>
        <location evidence="2">Cell membrane</location>
        <topology evidence="2">Multi-pass membrane protein</topology>
    </subcellularLocation>
</comment>
<evidence type="ECO:0000313" key="21">
    <source>
        <dbReference type="Proteomes" id="UP000198517"/>
    </source>
</evidence>
<evidence type="ECO:0000256" key="15">
    <source>
        <dbReference type="ARBA" id="ARBA00023136"/>
    </source>
</evidence>
<keyword evidence="8" id="KW-1003">Cell membrane</keyword>
<dbReference type="Proteomes" id="UP000198517">
    <property type="component" value="Unassembled WGS sequence"/>
</dbReference>
<keyword evidence="16" id="KW-0594">Phospholipid biosynthesis</keyword>
<evidence type="ECO:0000256" key="19">
    <source>
        <dbReference type="SAM" id="Phobius"/>
    </source>
</evidence>
<dbReference type="PROSITE" id="PS01315">
    <property type="entry name" value="CDS"/>
    <property type="match status" value="1"/>
</dbReference>